<evidence type="ECO:0000256" key="1">
    <source>
        <dbReference type="SAM" id="MobiDB-lite"/>
    </source>
</evidence>
<dbReference type="OrthoDB" id="3233661at2759"/>
<feature type="domain" description="DUF7330" evidence="3">
    <location>
        <begin position="300"/>
        <end position="436"/>
    </location>
</feature>
<keyword evidence="2" id="KW-0812">Transmembrane</keyword>
<organism evidence="4 5">
    <name type="scientific">Collybia nuda</name>
    <dbReference type="NCBI Taxonomy" id="64659"/>
    <lineage>
        <taxon>Eukaryota</taxon>
        <taxon>Fungi</taxon>
        <taxon>Dikarya</taxon>
        <taxon>Basidiomycota</taxon>
        <taxon>Agaricomycotina</taxon>
        <taxon>Agaricomycetes</taxon>
        <taxon>Agaricomycetidae</taxon>
        <taxon>Agaricales</taxon>
        <taxon>Tricholomatineae</taxon>
        <taxon>Clitocybaceae</taxon>
        <taxon>Collybia</taxon>
    </lineage>
</organism>
<keyword evidence="2" id="KW-0472">Membrane</keyword>
<dbReference type="InterPro" id="IPR055754">
    <property type="entry name" value="DUF7330"/>
</dbReference>
<dbReference type="AlphaFoldDB" id="A0A9P5YLA9"/>
<keyword evidence="2" id="KW-1133">Transmembrane helix</keyword>
<comment type="caution">
    <text evidence="4">The sequence shown here is derived from an EMBL/GenBank/DDBJ whole genome shotgun (WGS) entry which is preliminary data.</text>
</comment>
<feature type="region of interest" description="Disordered" evidence="1">
    <location>
        <begin position="1"/>
        <end position="40"/>
    </location>
</feature>
<proteinExistence type="predicted"/>
<dbReference type="Proteomes" id="UP000807353">
    <property type="component" value="Unassembled WGS sequence"/>
</dbReference>
<feature type="transmembrane region" description="Helical" evidence="2">
    <location>
        <begin position="66"/>
        <end position="88"/>
    </location>
</feature>
<name>A0A9P5YLA9_9AGAR</name>
<keyword evidence="5" id="KW-1185">Reference proteome</keyword>
<evidence type="ECO:0000313" key="4">
    <source>
        <dbReference type="EMBL" id="KAF9469906.1"/>
    </source>
</evidence>
<evidence type="ECO:0000313" key="5">
    <source>
        <dbReference type="Proteomes" id="UP000807353"/>
    </source>
</evidence>
<accession>A0A9P5YLA9</accession>
<protein>
    <recommendedName>
        <fullName evidence="3">DUF7330 domain-containing protein</fullName>
    </recommendedName>
</protein>
<evidence type="ECO:0000256" key="2">
    <source>
        <dbReference type="SAM" id="Phobius"/>
    </source>
</evidence>
<reference evidence="4" key="1">
    <citation type="submission" date="2020-11" db="EMBL/GenBank/DDBJ databases">
        <authorList>
            <consortium name="DOE Joint Genome Institute"/>
            <person name="Ahrendt S."/>
            <person name="Riley R."/>
            <person name="Andreopoulos W."/>
            <person name="Labutti K."/>
            <person name="Pangilinan J."/>
            <person name="Ruiz-Duenas F.J."/>
            <person name="Barrasa J.M."/>
            <person name="Sanchez-Garcia M."/>
            <person name="Camarero S."/>
            <person name="Miyauchi S."/>
            <person name="Serrano A."/>
            <person name="Linde D."/>
            <person name="Babiker R."/>
            <person name="Drula E."/>
            <person name="Ayuso-Fernandez I."/>
            <person name="Pacheco R."/>
            <person name="Padilla G."/>
            <person name="Ferreira P."/>
            <person name="Barriuso J."/>
            <person name="Kellner H."/>
            <person name="Castanera R."/>
            <person name="Alfaro M."/>
            <person name="Ramirez L."/>
            <person name="Pisabarro A.G."/>
            <person name="Kuo A."/>
            <person name="Tritt A."/>
            <person name="Lipzen A."/>
            <person name="He G."/>
            <person name="Yan M."/>
            <person name="Ng V."/>
            <person name="Cullen D."/>
            <person name="Martin F."/>
            <person name="Rosso M.-N."/>
            <person name="Henrissat B."/>
            <person name="Hibbett D."/>
            <person name="Martinez A.T."/>
            <person name="Grigoriev I.V."/>
        </authorList>
    </citation>
    <scope>NUCLEOTIDE SEQUENCE</scope>
    <source>
        <strain evidence="4">CBS 247.69</strain>
    </source>
</reference>
<sequence length="503" mass="55482">MIILDEEDQRRAKQAPYTAGPTLRFPEKAAGRSDSPLPDYETSEARQQLILKHSNQRKIDPKLWRAILYALAIYVTLSVAIGVPIIVLKKPKSTEVVVPDPSIWGSDDSDSGTPLSLANVDTWTLDKDAHCGWTNIQDDPSHYTFTARSQYNLSHTGSVFIRSNVSLITDKKNFIEAKLSVDINPDSKATNILFDVNITASTSGLLRSTGPCFSDKGNNRGLYIYSSRRLSSMDALWLEIRLLFPQESSNQILENFVTYLPSFSQTFGNLTGDAAFNNVLIEGSGRDIICQSMKAPKIAIKNSYGSIRGVFRASESLNLDSIKGSIITNVTLASDPKRTTPTYLTLDTGDGEIDARVTLLAPDSWFTGRPTHPRAFVADVKTFNGPLKLKVANSASTPPVPLQLSVQNNLANTSVTLDPCYEGTFSAQTKLSQVFVRERFIGPWLDPLQQSRQMSTIYYQNESTRVRGWIGWGKQPTYGDGIIQGQVKIISSLSPVMLQLSGT</sequence>
<dbReference type="Pfam" id="PF24016">
    <property type="entry name" value="DUF7330"/>
    <property type="match status" value="1"/>
</dbReference>
<dbReference type="EMBL" id="MU150229">
    <property type="protein sequence ID" value="KAF9469906.1"/>
    <property type="molecule type" value="Genomic_DNA"/>
</dbReference>
<evidence type="ECO:0000259" key="3">
    <source>
        <dbReference type="Pfam" id="PF24016"/>
    </source>
</evidence>
<gene>
    <name evidence="4" type="ORF">BDZ94DRAFT_1243520</name>
</gene>